<feature type="domain" description="Fungal lipase-type" evidence="6">
    <location>
        <begin position="135"/>
        <end position="293"/>
    </location>
</feature>
<dbReference type="GO" id="GO:0005737">
    <property type="term" value="C:cytoplasm"/>
    <property type="evidence" value="ECO:0007669"/>
    <property type="project" value="UniProtKB-ARBA"/>
</dbReference>
<comment type="similarity">
    <text evidence="1 5">Belongs to the AB hydrolase superfamily. Lipase family.</text>
</comment>
<organism evidence="7 8">
    <name type="scientific">Stephania japonica</name>
    <dbReference type="NCBI Taxonomy" id="461633"/>
    <lineage>
        <taxon>Eukaryota</taxon>
        <taxon>Viridiplantae</taxon>
        <taxon>Streptophyta</taxon>
        <taxon>Embryophyta</taxon>
        <taxon>Tracheophyta</taxon>
        <taxon>Spermatophyta</taxon>
        <taxon>Magnoliopsida</taxon>
        <taxon>Ranunculales</taxon>
        <taxon>Menispermaceae</taxon>
        <taxon>Menispermoideae</taxon>
        <taxon>Cissampelideae</taxon>
        <taxon>Stephania</taxon>
    </lineage>
</organism>
<proteinExistence type="inferred from homology"/>
<dbReference type="EC" id="3.1.1.-" evidence="5"/>
<dbReference type="EMBL" id="JBBNAE010000011">
    <property type="protein sequence ID" value="KAK9085494.1"/>
    <property type="molecule type" value="Genomic_DNA"/>
</dbReference>
<evidence type="ECO:0000256" key="5">
    <source>
        <dbReference type="RuleBase" id="RU367093"/>
    </source>
</evidence>
<keyword evidence="2 5" id="KW-0378">Hydrolase</keyword>
<evidence type="ECO:0000259" key="6">
    <source>
        <dbReference type="Pfam" id="PF01764"/>
    </source>
</evidence>
<dbReference type="GO" id="GO:0016042">
    <property type="term" value="P:lipid catabolic process"/>
    <property type="evidence" value="ECO:0007669"/>
    <property type="project" value="UniProtKB-UniRule"/>
</dbReference>
<gene>
    <name evidence="7" type="ORF">Sjap_025905</name>
</gene>
<evidence type="ECO:0000313" key="7">
    <source>
        <dbReference type="EMBL" id="KAK9085494.1"/>
    </source>
</evidence>
<dbReference type="PANTHER" id="PTHR31828">
    <property type="entry name" value="PHOSPHOLIPASE A1-IIGAMMA"/>
    <property type="match status" value="1"/>
</dbReference>
<evidence type="ECO:0000256" key="2">
    <source>
        <dbReference type="ARBA" id="ARBA00022801"/>
    </source>
</evidence>
<evidence type="ECO:0000256" key="4">
    <source>
        <dbReference type="ARBA" id="ARBA00023098"/>
    </source>
</evidence>
<dbReference type="InterPro" id="IPR002921">
    <property type="entry name" value="Fungal_lipase-type"/>
</dbReference>
<dbReference type="Proteomes" id="UP001417504">
    <property type="component" value="Unassembled WGS sequence"/>
</dbReference>
<dbReference type="Gene3D" id="3.40.50.1820">
    <property type="entry name" value="alpha/beta hydrolase"/>
    <property type="match status" value="1"/>
</dbReference>
<protein>
    <recommendedName>
        <fullName evidence="5">Phospholipase A1</fullName>
        <ecNumber evidence="5">3.1.1.-</ecNumber>
    </recommendedName>
</protein>
<keyword evidence="3 5" id="KW-0442">Lipid degradation</keyword>
<comment type="function">
    <text evidence="5">Acylhydrolase that catalyzes the hydrolysis of phospholipids at the sn-1 position.</text>
</comment>
<dbReference type="FunFam" id="3.40.50.1820:FF:000065">
    <property type="entry name" value="Phospholipase A1-II 3"/>
    <property type="match status" value="1"/>
</dbReference>
<comment type="caution">
    <text evidence="7">The sequence shown here is derived from an EMBL/GenBank/DDBJ whole genome shotgun (WGS) entry which is preliminary data.</text>
</comment>
<dbReference type="Pfam" id="PF01764">
    <property type="entry name" value="Lipase_3"/>
    <property type="match status" value="1"/>
</dbReference>
<dbReference type="InterPro" id="IPR029058">
    <property type="entry name" value="AB_hydrolase_fold"/>
</dbReference>
<name>A0AAP0EAE2_9MAGN</name>
<sequence length="395" mass="44291">MDAIAERWKILNGQDNWKGLLDPLDMDLRQNILLYGDLAQSTYDAFNMEKVSKYAGSSRYGKQDFFSKVGLKLASPYCKYQVTEFLYATSSVPVPGAFLLKSLSREAWSRESNWIGFVAVATDEGKKLLGRRDVVVAWRGSVQSLEWVADFSALMVPAKEIFPSRIVMVHQGWYSMYTSDDPKSPYNTISVRDQVTKEVRRLVEQYKNEAMSITITGHSLGASMATLNAADIAANGFNKPSNNANSAIPVTLFAFASPKVGDFTFAQALANMNDLRVLRVTNALDVVPNYPSMGYMDVGQELRIDSTKSPFLKTPGNIGTWHILEAYLHGVAGTHGDGEFKLEVKRDVALVNKQVDGLRNDLLVPKYWWIEKNKGMVQQKDGSWKLDDHEEIFEE</sequence>
<dbReference type="CDD" id="cd00519">
    <property type="entry name" value="Lipase_3"/>
    <property type="match status" value="1"/>
</dbReference>
<evidence type="ECO:0000256" key="3">
    <source>
        <dbReference type="ARBA" id="ARBA00022963"/>
    </source>
</evidence>
<dbReference type="InterPro" id="IPR033556">
    <property type="entry name" value="PLA"/>
</dbReference>
<keyword evidence="8" id="KW-1185">Reference proteome</keyword>
<evidence type="ECO:0000256" key="1">
    <source>
        <dbReference type="ARBA" id="ARBA00010701"/>
    </source>
</evidence>
<dbReference type="SUPFAM" id="SSF53474">
    <property type="entry name" value="alpha/beta-Hydrolases"/>
    <property type="match status" value="1"/>
</dbReference>
<dbReference type="GO" id="GO:0008970">
    <property type="term" value="F:phospholipase A1 activity"/>
    <property type="evidence" value="ECO:0007669"/>
    <property type="project" value="UniProtKB-UniRule"/>
</dbReference>
<evidence type="ECO:0000313" key="8">
    <source>
        <dbReference type="Proteomes" id="UP001417504"/>
    </source>
</evidence>
<accession>A0AAP0EAE2</accession>
<dbReference type="PANTHER" id="PTHR31828:SF1">
    <property type="entry name" value="PHOSPHOLIPASE A1-IIGAMMA"/>
    <property type="match status" value="1"/>
</dbReference>
<reference evidence="7 8" key="1">
    <citation type="submission" date="2024-01" db="EMBL/GenBank/DDBJ databases">
        <title>Genome assemblies of Stephania.</title>
        <authorList>
            <person name="Yang L."/>
        </authorList>
    </citation>
    <scope>NUCLEOTIDE SEQUENCE [LARGE SCALE GENOMIC DNA]</scope>
    <source>
        <strain evidence="7">QJT</strain>
        <tissue evidence="7">Leaf</tissue>
    </source>
</reference>
<dbReference type="AlphaFoldDB" id="A0AAP0EAE2"/>
<keyword evidence="4 5" id="KW-0443">Lipid metabolism</keyword>